<feature type="active site" description="Proton acceptor" evidence="14">
    <location>
        <position position="1231"/>
    </location>
</feature>
<feature type="binding site" evidence="16">
    <location>
        <position position="50"/>
    </location>
    <ligand>
        <name>[2Fe-2S] cluster</name>
        <dbReference type="ChEBI" id="CHEBI:190135"/>
        <label>1</label>
    </ligand>
</feature>
<dbReference type="Gene3D" id="3.30.365.10">
    <property type="entry name" value="Aldehyde oxidase/xanthine dehydrogenase, molybdopterin binding domain"/>
    <property type="match status" value="4"/>
</dbReference>
<feature type="binding site" evidence="16">
    <location>
        <position position="42"/>
    </location>
    <ligand>
        <name>[2Fe-2S] cluster</name>
        <dbReference type="ChEBI" id="CHEBI:190135"/>
        <label>1</label>
    </ligand>
</feature>
<dbReference type="SUPFAM" id="SSF56003">
    <property type="entry name" value="Molybdenum cofactor-binding domain"/>
    <property type="match status" value="1"/>
</dbReference>
<dbReference type="PROSITE" id="PS00197">
    <property type="entry name" value="2FE2S_FER_1"/>
    <property type="match status" value="1"/>
</dbReference>
<feature type="binding site" evidence="16">
    <location>
        <position position="72"/>
    </location>
    <ligand>
        <name>[2Fe-2S] cluster</name>
        <dbReference type="ChEBI" id="CHEBI:190135"/>
        <label>1</label>
    </ligand>
</feature>
<dbReference type="InterPro" id="IPR036884">
    <property type="entry name" value="2Fe-2S-bd_dom_sf"/>
</dbReference>
<keyword evidence="12 16" id="KW-0411">Iron-sulfur</keyword>
<comment type="cofactor">
    <cofactor evidence="16">
        <name>Mo-molybdopterin</name>
        <dbReference type="ChEBI" id="CHEBI:71302"/>
    </cofactor>
    <text evidence="16">Binds 1 Mo-molybdopterin (Mo-MPT) cofactor per subunit.</text>
</comment>
<comment type="subunit">
    <text evidence="4">Homodimer.</text>
</comment>
<sequence length="1287" mass="144084">MAEIIFKINEVEHKIDAKFGPDYTLNEFIRKIANLRGTKAMCHEGGCGACVVNVRAPLPPSNEVRTFAVNSCLVSILSCHGWEITTVESIGNKRTGYHEIQKRLASFSGTQCGYCSPGFVMSMYSLYQAKNQKITTEEVENSFASNICRCTGYRPIADAFKSLAQDANNDLLNQVVDVEDLNTIKSCSYSQTELHEYNILDNIDEKTDDLNIDTNNYNDELSWCILEKTNKEMFTIESDSFKWYKAYNLDDVFKAMQNDGEYKLIAGNTGQGVLPDSEYPMNVIDIFNVSELKEHTLDVNLIIGAGMTISEAMNIFLKMSENEDFFYLKELYNHLDLVAHIPVRNIGTIGGNLMLKHTDNKFQSDLFLIIETVGGMVTIGEGVTKSNIISLPDFLRTDMKRKIILNIMLPPFSQSCSLKTFKIMPRAQNAHAIINAGFLLKFQHNSNLIEKATIVYGGISQSFIHAEKSEAILVGRDPYTNETLQLVLKNLKEELQPEENYPEPTAAFRKMLALALFYKAILSLCPNEKVNPIYKSGGQVIKREVSKGSQSFETDESIWPLTQPMPKMEAVLQCAGEAIFSNDVPSIVDEVFAAFVTADVSAGSIISGFDTSEAFKIPGVSAFYTAKDIPGNNTFTPKNIALMTADEEILCSGKVMFCGQPVGIIVADREKTAQKAAHFVKIIYSLVNTKKPLLTMDDVLISSEINERLMKNETIEPTDIGNDVKQVLSREFKLRGQYHFYMEPQTCVAIPVEDGLDIYSSAQWLDLINIAVTQCLKIPVNRVNVIVLRLGGGYGGKISRSTQIACAAALVTHLQGKPCRFILPLTTSMKSIGKRLPTNSKFEVGVNEDGLIQYLKNTFYQDCGYSFNEIISETTIKHFYSCYESKRWKIEANSIITDTASNTYCRSPSSTEGIAMIENIMEYIAYGLGKDPIEVRLLNMVSEDNPLPEMINQLKIDSEYESRTKDVIQYNEQNRWRKRALKIMPITFGVYYFGNYNSIVSIYHGDATLTIHHGGAAMGQGLNTKIAQVCAYKLGIPLKKIIVRPSTSYISPNAMFTGASIGSECIAFATIKACEILLERFAPIKETGTFSWEELISKAYEEGVDLQASYMYSQKDDLKPYNVYAVCAVEIELDMLTGNHDIRRVDILEDTGRSISPTLDVGQIEGAFVMGIGYWTSENLVYDQTTGELLTNRTWNYKPPGMKDIPADMRIYFRKNAGNEYGVLQSKATGEPAFCLATILLHAFREAIRYGRLDAGYPDQWLEIDAPCTVENIFMACDHKIEHFLLN</sequence>
<dbReference type="PANTHER" id="PTHR11908">
    <property type="entry name" value="XANTHINE DEHYDROGENASE"/>
    <property type="match status" value="1"/>
</dbReference>
<dbReference type="PROSITE" id="PS51387">
    <property type="entry name" value="FAD_PCMH"/>
    <property type="match status" value="1"/>
</dbReference>
<dbReference type="InterPro" id="IPR036010">
    <property type="entry name" value="2Fe-2S_ferredoxin-like_sf"/>
</dbReference>
<evidence type="ECO:0000259" key="18">
    <source>
        <dbReference type="PROSITE" id="PS51387"/>
    </source>
</evidence>
<dbReference type="SUPFAM" id="SSF47741">
    <property type="entry name" value="CO dehydrogenase ISP C-domain like"/>
    <property type="match status" value="1"/>
</dbReference>
<feature type="binding site" evidence="16">
    <location>
        <position position="1059"/>
    </location>
    <ligand>
        <name>Mo-molybdopterin</name>
        <dbReference type="ChEBI" id="CHEBI:71302"/>
    </ligand>
    <ligandPart>
        <name>Mo</name>
        <dbReference type="ChEBI" id="CHEBI:28685"/>
    </ligandPart>
</feature>
<evidence type="ECO:0000256" key="4">
    <source>
        <dbReference type="ARBA" id="ARBA00011738"/>
    </source>
</evidence>
<dbReference type="SUPFAM" id="SSF54292">
    <property type="entry name" value="2Fe-2S ferredoxin-like"/>
    <property type="match status" value="1"/>
</dbReference>
<dbReference type="GeneID" id="113399655"/>
<dbReference type="GO" id="GO:0051537">
    <property type="term" value="F:2 iron, 2 sulfur cluster binding"/>
    <property type="evidence" value="ECO:0007669"/>
    <property type="project" value="UniProtKB-KW"/>
</dbReference>
<gene>
    <name evidence="20" type="primary">LOC113399655</name>
</gene>
<protein>
    <submittedName>
        <fullName evidence="20">Uncharacterized protein LOC113399655</fullName>
    </submittedName>
</protein>
<dbReference type="InterPro" id="IPR001041">
    <property type="entry name" value="2Fe-2S_ferredoxin-type"/>
</dbReference>
<evidence type="ECO:0000256" key="5">
    <source>
        <dbReference type="ARBA" id="ARBA00022505"/>
    </source>
</evidence>
<comment type="similarity">
    <text evidence="3">Belongs to the xanthine dehydrogenase family.</text>
</comment>
<dbReference type="InterPro" id="IPR006058">
    <property type="entry name" value="2Fe2S_fd_BS"/>
</dbReference>
<organism evidence="19 20">
    <name type="scientific">Vanessa tameamea</name>
    <name type="common">Kamehameha butterfly</name>
    <dbReference type="NCBI Taxonomy" id="334116"/>
    <lineage>
        <taxon>Eukaryota</taxon>
        <taxon>Metazoa</taxon>
        <taxon>Ecdysozoa</taxon>
        <taxon>Arthropoda</taxon>
        <taxon>Hexapoda</taxon>
        <taxon>Insecta</taxon>
        <taxon>Pterygota</taxon>
        <taxon>Neoptera</taxon>
        <taxon>Endopterygota</taxon>
        <taxon>Lepidoptera</taxon>
        <taxon>Glossata</taxon>
        <taxon>Ditrysia</taxon>
        <taxon>Papilionoidea</taxon>
        <taxon>Nymphalidae</taxon>
        <taxon>Nymphalinae</taxon>
        <taxon>Vanessa</taxon>
    </lineage>
</organism>
<dbReference type="SUPFAM" id="SSF56176">
    <property type="entry name" value="FAD-binding/transporter-associated domain-like"/>
    <property type="match status" value="1"/>
</dbReference>
<dbReference type="RefSeq" id="XP_026494618.2">
    <property type="nucleotide sequence ID" value="XM_026638833.2"/>
</dbReference>
<dbReference type="PROSITE" id="PS51085">
    <property type="entry name" value="2FE2S_FER_2"/>
    <property type="match status" value="1"/>
</dbReference>
<dbReference type="GO" id="GO:0005506">
    <property type="term" value="F:iron ion binding"/>
    <property type="evidence" value="ECO:0007669"/>
    <property type="project" value="InterPro"/>
</dbReference>
<name>A0A8B8IC15_VANTA</name>
<dbReference type="Gene3D" id="3.90.1170.50">
    <property type="entry name" value="Aldehyde oxidase/xanthine dehydrogenase, a/b hammerhead"/>
    <property type="match status" value="1"/>
</dbReference>
<dbReference type="GO" id="GO:0016491">
    <property type="term" value="F:oxidoreductase activity"/>
    <property type="evidence" value="ECO:0007669"/>
    <property type="project" value="UniProtKB-KW"/>
</dbReference>
<evidence type="ECO:0000256" key="10">
    <source>
        <dbReference type="ARBA" id="ARBA00023002"/>
    </source>
</evidence>
<feature type="binding site" evidence="15">
    <location>
        <position position="422"/>
    </location>
    <ligand>
        <name>FAD</name>
        <dbReference type="ChEBI" id="CHEBI:57692"/>
    </ligand>
</feature>
<feature type="domain" description="FAD-binding PCMH-type" evidence="18">
    <location>
        <begin position="236"/>
        <end position="414"/>
    </location>
</feature>
<evidence type="ECO:0000259" key="17">
    <source>
        <dbReference type="PROSITE" id="PS51085"/>
    </source>
</evidence>
<dbReference type="SMART" id="SM01008">
    <property type="entry name" value="Ald_Xan_dh_C"/>
    <property type="match status" value="1"/>
</dbReference>
<dbReference type="Pfam" id="PF01799">
    <property type="entry name" value="Fer2_2"/>
    <property type="match status" value="1"/>
</dbReference>
<keyword evidence="9 15" id="KW-0274">FAD</keyword>
<dbReference type="InterPro" id="IPR002346">
    <property type="entry name" value="Mopterin_DH_FAD-bd"/>
</dbReference>
<evidence type="ECO:0000256" key="6">
    <source>
        <dbReference type="ARBA" id="ARBA00022630"/>
    </source>
</evidence>
<dbReference type="Gene3D" id="1.10.150.120">
    <property type="entry name" value="[2Fe-2S]-binding domain"/>
    <property type="match status" value="1"/>
</dbReference>
<dbReference type="OMA" id="HWYWPKT"/>
<evidence type="ECO:0000256" key="8">
    <source>
        <dbReference type="ARBA" id="ARBA00022723"/>
    </source>
</evidence>
<dbReference type="Pfam" id="PF00111">
    <property type="entry name" value="Fer2"/>
    <property type="match status" value="1"/>
</dbReference>
<reference evidence="20" key="1">
    <citation type="submission" date="2025-08" db="UniProtKB">
        <authorList>
            <consortium name="RefSeq"/>
        </authorList>
    </citation>
    <scope>IDENTIFICATION</scope>
    <source>
        <tissue evidence="20">Whole body</tissue>
    </source>
</reference>
<keyword evidence="7 16" id="KW-0001">2Fe-2S</keyword>
<dbReference type="InterPro" id="IPR037165">
    <property type="entry name" value="AldOxase/xan_DH_Mopterin-bd_sf"/>
</dbReference>
<keyword evidence="5 16" id="KW-0500">Molybdenum</keyword>
<comment type="subcellular location">
    <subcellularLocation>
        <location evidence="2">Peroxisome</location>
    </subcellularLocation>
</comment>
<dbReference type="InterPro" id="IPR016166">
    <property type="entry name" value="FAD-bd_PCMH"/>
</dbReference>
<comment type="cofactor">
    <cofactor evidence="1 15">
        <name>FAD</name>
        <dbReference type="ChEBI" id="CHEBI:57692"/>
    </cofactor>
</comment>
<dbReference type="InterPro" id="IPR036683">
    <property type="entry name" value="CO_DH_flav_C_dom_sf"/>
</dbReference>
<dbReference type="InterPro" id="IPR036856">
    <property type="entry name" value="Ald_Oxase/Xan_DH_a/b_sf"/>
</dbReference>
<accession>A0A8B8IC15</accession>
<dbReference type="SUPFAM" id="SSF54665">
    <property type="entry name" value="CO dehydrogenase molybdoprotein N-domain-like"/>
    <property type="match status" value="1"/>
</dbReference>
<keyword evidence="19" id="KW-1185">Reference proteome</keyword>
<dbReference type="Pfam" id="PF02738">
    <property type="entry name" value="MoCoBD_1"/>
    <property type="match status" value="1"/>
</dbReference>
<dbReference type="Pfam" id="PF20256">
    <property type="entry name" value="MoCoBD_2"/>
    <property type="match status" value="1"/>
</dbReference>
<feature type="binding site" evidence="16">
    <location>
        <position position="906"/>
    </location>
    <ligand>
        <name>Mo-molybdopterin</name>
        <dbReference type="ChEBI" id="CHEBI:71302"/>
    </ligand>
    <ligandPart>
        <name>Mo</name>
        <dbReference type="ChEBI" id="CHEBI:28685"/>
    </ligandPart>
</feature>
<evidence type="ECO:0000256" key="2">
    <source>
        <dbReference type="ARBA" id="ARBA00004275"/>
    </source>
</evidence>
<dbReference type="InterPro" id="IPR000674">
    <property type="entry name" value="Ald_Oxase/Xan_DH_a/b"/>
</dbReference>
<evidence type="ECO:0000256" key="11">
    <source>
        <dbReference type="ARBA" id="ARBA00023004"/>
    </source>
</evidence>
<dbReference type="Proteomes" id="UP001652626">
    <property type="component" value="Chromosome 15"/>
</dbReference>
<evidence type="ECO:0000256" key="3">
    <source>
        <dbReference type="ARBA" id="ARBA00006849"/>
    </source>
</evidence>
<evidence type="ECO:0000256" key="14">
    <source>
        <dbReference type="PIRSR" id="PIRSR000127-1"/>
    </source>
</evidence>
<keyword evidence="13" id="KW-0576">Peroxisome</keyword>
<feature type="binding site" evidence="16">
    <location>
        <position position="112"/>
    </location>
    <ligand>
        <name>[2Fe-2S] cluster</name>
        <dbReference type="ChEBI" id="CHEBI:190135"/>
        <label>2</label>
    </ligand>
</feature>
<keyword evidence="10" id="KW-0560">Oxidoreductase</keyword>
<feature type="domain" description="2Fe-2S ferredoxin-type" evidence="17">
    <location>
        <begin position="2"/>
        <end position="90"/>
    </location>
</feature>
<feature type="binding site" evidence="16">
    <location>
        <position position="150"/>
    </location>
    <ligand>
        <name>[2Fe-2S] cluster</name>
        <dbReference type="ChEBI" id="CHEBI:190135"/>
        <label>2</label>
    </ligand>
</feature>
<dbReference type="InterPro" id="IPR046867">
    <property type="entry name" value="AldOxase/xan_DH_MoCoBD2"/>
</dbReference>
<evidence type="ECO:0000256" key="1">
    <source>
        <dbReference type="ARBA" id="ARBA00001974"/>
    </source>
</evidence>
<dbReference type="GO" id="GO:0071949">
    <property type="term" value="F:FAD binding"/>
    <property type="evidence" value="ECO:0007669"/>
    <property type="project" value="InterPro"/>
</dbReference>
<feature type="binding site" evidence="16">
    <location>
        <position position="148"/>
    </location>
    <ligand>
        <name>[2Fe-2S] cluster</name>
        <dbReference type="ChEBI" id="CHEBI:190135"/>
        <label>2</label>
    </ligand>
</feature>
<dbReference type="Pfam" id="PF00941">
    <property type="entry name" value="FAD_binding_5"/>
    <property type="match status" value="1"/>
</dbReference>
<keyword evidence="8 16" id="KW-0479">Metal-binding</keyword>
<dbReference type="Gene3D" id="3.30.390.50">
    <property type="entry name" value="CO dehydrogenase flavoprotein, C-terminal domain"/>
    <property type="match status" value="1"/>
</dbReference>
<dbReference type="InterPro" id="IPR036318">
    <property type="entry name" value="FAD-bd_PCMH-like_sf"/>
</dbReference>
<dbReference type="PANTHER" id="PTHR11908:SF132">
    <property type="entry name" value="ALDEHYDE OXIDASE 1-RELATED"/>
    <property type="match status" value="1"/>
</dbReference>
<dbReference type="InterPro" id="IPR005107">
    <property type="entry name" value="CO_DH_flav_C"/>
</dbReference>
<dbReference type="OrthoDB" id="8300278at2759"/>
<dbReference type="InterPro" id="IPR002888">
    <property type="entry name" value="2Fe-2S-bd"/>
</dbReference>
<dbReference type="Gene3D" id="3.10.20.30">
    <property type="match status" value="1"/>
</dbReference>
<feature type="binding site" evidence="16">
    <location>
        <position position="763"/>
    </location>
    <ligand>
        <name>Mo-molybdopterin</name>
        <dbReference type="ChEBI" id="CHEBI:71302"/>
    </ligand>
    <ligandPart>
        <name>Mo</name>
        <dbReference type="ChEBI" id="CHEBI:28685"/>
    </ligandPart>
</feature>
<dbReference type="InterPro" id="IPR012675">
    <property type="entry name" value="Beta-grasp_dom_sf"/>
</dbReference>
<evidence type="ECO:0000256" key="13">
    <source>
        <dbReference type="ARBA" id="ARBA00023140"/>
    </source>
</evidence>
<dbReference type="Gene3D" id="3.30.465.10">
    <property type="match status" value="1"/>
</dbReference>
<evidence type="ECO:0000313" key="19">
    <source>
        <dbReference type="Proteomes" id="UP001652626"/>
    </source>
</evidence>
<dbReference type="Pfam" id="PF01315">
    <property type="entry name" value="Ald_Xan_dh_C"/>
    <property type="match status" value="1"/>
</dbReference>
<dbReference type="InterPro" id="IPR016169">
    <property type="entry name" value="FAD-bd_PCMH_sub2"/>
</dbReference>
<feature type="binding site" evidence="16">
    <location>
        <position position="115"/>
    </location>
    <ligand>
        <name>[2Fe-2S] cluster</name>
        <dbReference type="ChEBI" id="CHEBI:190135"/>
        <label>2</label>
    </ligand>
</feature>
<evidence type="ECO:0000256" key="15">
    <source>
        <dbReference type="PIRSR" id="PIRSR000127-2"/>
    </source>
</evidence>
<evidence type="ECO:0000256" key="9">
    <source>
        <dbReference type="ARBA" id="ARBA00022827"/>
    </source>
</evidence>
<evidence type="ECO:0000313" key="20">
    <source>
        <dbReference type="RefSeq" id="XP_026494618.2"/>
    </source>
</evidence>
<feature type="binding site" evidence="16">
    <location>
        <position position="47"/>
    </location>
    <ligand>
        <name>[2Fe-2S] cluster</name>
        <dbReference type="ChEBI" id="CHEBI:190135"/>
        <label>1</label>
    </ligand>
</feature>
<keyword evidence="6" id="KW-0285">Flavoprotein</keyword>
<dbReference type="PIRSF" id="PIRSF000127">
    <property type="entry name" value="Xanthine_DH"/>
    <property type="match status" value="1"/>
</dbReference>
<evidence type="ECO:0000256" key="16">
    <source>
        <dbReference type="PIRSR" id="PIRSR000127-3"/>
    </source>
</evidence>
<dbReference type="SMART" id="SM01092">
    <property type="entry name" value="CO_deh_flav_C"/>
    <property type="match status" value="1"/>
</dbReference>
<dbReference type="InterPro" id="IPR008274">
    <property type="entry name" value="AldOxase/xan_DH_MoCoBD1"/>
</dbReference>
<dbReference type="Pfam" id="PF03450">
    <property type="entry name" value="CO_deh_flav_C"/>
    <property type="match status" value="1"/>
</dbReference>
<comment type="cofactor">
    <cofactor evidence="16">
        <name>[2Fe-2S] cluster</name>
        <dbReference type="ChEBI" id="CHEBI:190135"/>
    </cofactor>
    <text evidence="16">Binds 2 [2Fe-2S] clusters.</text>
</comment>
<proteinExistence type="inferred from homology"/>
<keyword evidence="11 16" id="KW-0408">Iron</keyword>
<evidence type="ECO:0000256" key="12">
    <source>
        <dbReference type="ARBA" id="ARBA00023014"/>
    </source>
</evidence>
<dbReference type="GO" id="GO:0005777">
    <property type="term" value="C:peroxisome"/>
    <property type="evidence" value="ECO:0007669"/>
    <property type="project" value="UniProtKB-SubCell"/>
</dbReference>
<dbReference type="InterPro" id="IPR016208">
    <property type="entry name" value="Ald_Oxase/xanthine_DH-like"/>
</dbReference>
<dbReference type="SUPFAM" id="SSF55447">
    <property type="entry name" value="CO dehydrogenase flavoprotein C-terminal domain-like"/>
    <property type="match status" value="1"/>
</dbReference>
<evidence type="ECO:0000256" key="7">
    <source>
        <dbReference type="ARBA" id="ARBA00022714"/>
    </source>
</evidence>